<accession>A0A371I742</accession>
<comment type="caution">
    <text evidence="2">The sequence shown here is derived from an EMBL/GenBank/DDBJ whole genome shotgun (WGS) entry which is preliminary data.</text>
</comment>
<keyword evidence="1" id="KW-1133">Transmembrane helix</keyword>
<evidence type="ECO:0000313" key="2">
    <source>
        <dbReference type="EMBL" id="RDY10852.1"/>
    </source>
</evidence>
<dbReference type="Proteomes" id="UP000257109">
    <property type="component" value="Unassembled WGS sequence"/>
</dbReference>
<keyword evidence="1" id="KW-0472">Membrane</keyword>
<feature type="non-terminal residue" evidence="2">
    <location>
        <position position="1"/>
    </location>
</feature>
<protein>
    <submittedName>
        <fullName evidence="2">Uncharacterized protein</fullName>
    </submittedName>
</protein>
<dbReference type="EMBL" id="QJKJ01000759">
    <property type="protein sequence ID" value="RDY10852.1"/>
    <property type="molecule type" value="Genomic_DNA"/>
</dbReference>
<evidence type="ECO:0000256" key="1">
    <source>
        <dbReference type="SAM" id="Phobius"/>
    </source>
</evidence>
<name>A0A371I742_MUCPR</name>
<evidence type="ECO:0000313" key="3">
    <source>
        <dbReference type="Proteomes" id="UP000257109"/>
    </source>
</evidence>
<reference evidence="2" key="1">
    <citation type="submission" date="2018-05" db="EMBL/GenBank/DDBJ databases">
        <title>Draft genome of Mucuna pruriens seed.</title>
        <authorList>
            <person name="Nnadi N.E."/>
            <person name="Vos R."/>
            <person name="Hasami M.H."/>
            <person name="Devisetty U.K."/>
            <person name="Aguiy J.C."/>
        </authorList>
    </citation>
    <scope>NUCLEOTIDE SEQUENCE [LARGE SCALE GENOMIC DNA]</scope>
    <source>
        <strain evidence="2">JCA_2017</strain>
    </source>
</reference>
<feature type="transmembrane region" description="Helical" evidence="1">
    <location>
        <begin position="41"/>
        <end position="57"/>
    </location>
</feature>
<organism evidence="2 3">
    <name type="scientific">Mucuna pruriens</name>
    <name type="common">Velvet bean</name>
    <name type="synonym">Dolichos pruriens</name>
    <dbReference type="NCBI Taxonomy" id="157652"/>
    <lineage>
        <taxon>Eukaryota</taxon>
        <taxon>Viridiplantae</taxon>
        <taxon>Streptophyta</taxon>
        <taxon>Embryophyta</taxon>
        <taxon>Tracheophyta</taxon>
        <taxon>Spermatophyta</taxon>
        <taxon>Magnoliopsida</taxon>
        <taxon>eudicotyledons</taxon>
        <taxon>Gunneridae</taxon>
        <taxon>Pentapetalae</taxon>
        <taxon>rosids</taxon>
        <taxon>fabids</taxon>
        <taxon>Fabales</taxon>
        <taxon>Fabaceae</taxon>
        <taxon>Papilionoideae</taxon>
        <taxon>50 kb inversion clade</taxon>
        <taxon>NPAAA clade</taxon>
        <taxon>indigoferoid/millettioid clade</taxon>
        <taxon>Phaseoleae</taxon>
        <taxon>Mucuna</taxon>
    </lineage>
</organism>
<gene>
    <name evidence="2" type="ORF">CR513_04562</name>
</gene>
<keyword evidence="1" id="KW-0812">Transmembrane</keyword>
<keyword evidence="3" id="KW-1185">Reference proteome</keyword>
<sequence length="82" mass="9761">MRWHHKNQKTWAFCTICLMDTRENTLMIEARNVTLGPYVDVYTLGIYFSILMLASFLKEKYDGGKKSLFDSHRQFLPQDYSF</sequence>
<proteinExistence type="predicted"/>
<dbReference type="AlphaFoldDB" id="A0A371I742"/>